<dbReference type="GO" id="GO:0005737">
    <property type="term" value="C:cytoplasm"/>
    <property type="evidence" value="ECO:0007669"/>
    <property type="project" value="UniProtKB-UniRule"/>
</dbReference>
<dbReference type="GO" id="GO:0046523">
    <property type="term" value="F:S-methyl-5-thioribose-1-phosphate isomerase activity"/>
    <property type="evidence" value="ECO:0007669"/>
    <property type="project" value="UniProtKB-UniRule"/>
</dbReference>
<keyword evidence="2 8" id="KW-0479">Metal-binding</keyword>
<feature type="binding site" evidence="9">
    <location>
        <position position="195"/>
    </location>
    <ligand>
        <name>substrate</name>
    </ligand>
</feature>
<name>A0A1D7VRC9_9ACTN</name>
<comment type="similarity">
    <text evidence="8">Belongs to the aldolase class II family. MtnB subfamily.</text>
</comment>
<dbReference type="InterPro" id="IPR005251">
    <property type="entry name" value="IF-M1Pi"/>
</dbReference>
<dbReference type="NCBIfam" id="TIGR00512">
    <property type="entry name" value="salvage_mtnA"/>
    <property type="match status" value="1"/>
</dbReference>
<evidence type="ECO:0000256" key="9">
    <source>
        <dbReference type="HAMAP-Rule" id="MF_01678"/>
    </source>
</evidence>
<feature type="binding site" evidence="9">
    <location>
        <begin position="48"/>
        <end position="50"/>
    </location>
    <ligand>
        <name>substrate</name>
    </ligand>
</feature>
<dbReference type="InterPro" id="IPR011559">
    <property type="entry name" value="Initiation_fac_2B_a/b/d"/>
</dbReference>
<dbReference type="SMART" id="SM01007">
    <property type="entry name" value="Aldolase_II"/>
    <property type="match status" value="1"/>
</dbReference>
<evidence type="ECO:0000259" key="10">
    <source>
        <dbReference type="SMART" id="SM01007"/>
    </source>
</evidence>
<evidence type="ECO:0000256" key="8">
    <source>
        <dbReference type="HAMAP-Rule" id="MF_01677"/>
    </source>
</evidence>
<dbReference type="SUPFAM" id="SSF100950">
    <property type="entry name" value="NagB/RpiA/CoA transferase-like"/>
    <property type="match status" value="1"/>
</dbReference>
<evidence type="ECO:0000256" key="2">
    <source>
        <dbReference type="ARBA" id="ARBA00022723"/>
    </source>
</evidence>
<dbReference type="Pfam" id="PF01008">
    <property type="entry name" value="IF-2B"/>
    <property type="match status" value="1"/>
</dbReference>
<comment type="function">
    <text evidence="8">Catalyzes the dehydration of methylthioribulose-1-phosphate (MTRu-1-P) into 2,3-diketo-5-methylthiopentyl-1-phosphate (DK-MTP-1-P).</text>
</comment>
<dbReference type="InterPro" id="IPR001303">
    <property type="entry name" value="Aldolase_II/adducin_N"/>
</dbReference>
<evidence type="ECO:0000256" key="1">
    <source>
        <dbReference type="ARBA" id="ARBA00022605"/>
    </source>
</evidence>
<protein>
    <recommendedName>
        <fullName evidence="8 9">Multifunctional fusion protein</fullName>
    </recommendedName>
    <domain>
        <recommendedName>
            <fullName evidence="9">Methylthioribose-1-phosphate isomerase</fullName>
            <shortName evidence="9">M1Pi</shortName>
            <shortName evidence="9">MTR-1-P isomerase</shortName>
            <ecNumber evidence="9">5.3.1.23</ecNumber>
        </recommendedName>
        <alternativeName>
            <fullName evidence="9">S-methyl-5-thioribose-1-phosphate isomerase</fullName>
        </alternativeName>
    </domain>
    <domain>
        <recommendedName>
            <fullName evidence="8">Methylthioribulose-1-phosphate dehydratase</fullName>
            <shortName evidence="8">MTRu-1-P dehydratase</shortName>
            <ecNumber evidence="8">4.2.1.109</ecNumber>
        </recommendedName>
    </domain>
</protein>
<evidence type="ECO:0000313" key="12">
    <source>
        <dbReference type="Proteomes" id="UP000094094"/>
    </source>
</evidence>
<dbReference type="GO" id="GO:0019509">
    <property type="term" value="P:L-methionine salvage from methylthioadenosine"/>
    <property type="evidence" value="ECO:0007669"/>
    <property type="project" value="UniProtKB-UniRule"/>
</dbReference>
<dbReference type="OrthoDB" id="9803436at2"/>
<dbReference type="PANTHER" id="PTHR43475">
    <property type="entry name" value="METHYLTHIORIBOSE-1-PHOSPHATE ISOMERASE"/>
    <property type="match status" value="1"/>
</dbReference>
<comment type="catalytic activity">
    <reaction evidence="7 9">
        <text>5-(methylsulfanyl)-alpha-D-ribose 1-phosphate = 5-(methylsulfanyl)-D-ribulose 1-phosphate</text>
        <dbReference type="Rhea" id="RHEA:19989"/>
        <dbReference type="ChEBI" id="CHEBI:58533"/>
        <dbReference type="ChEBI" id="CHEBI:58548"/>
        <dbReference type="EC" id="5.3.1.23"/>
    </reaction>
</comment>
<dbReference type="InterPro" id="IPR000649">
    <property type="entry name" value="IF-2B-related"/>
</dbReference>
<organism evidence="11 12">
    <name type="scientific">Streptomyces lydicus</name>
    <dbReference type="NCBI Taxonomy" id="47763"/>
    <lineage>
        <taxon>Bacteria</taxon>
        <taxon>Bacillati</taxon>
        <taxon>Actinomycetota</taxon>
        <taxon>Actinomycetes</taxon>
        <taxon>Kitasatosporales</taxon>
        <taxon>Streptomycetaceae</taxon>
        <taxon>Streptomyces</taxon>
    </lineage>
</organism>
<sequence>MNAQQPSLSWEDGAIVTIDQRVLPHATRQLRLRTVDEVIEAVSTLAVRGAPAIGLAGALGVALSALRHRLPGGGVDRAAVREDARRLVAARPTAVNLEWAVRRVLTRLDEGHRAVLDEGLAMLREDAEVNGAMVRRAADLLVGLLPDRPLRLLTHCNTGRLATTAIGTALGVILELAARGRVAEVLVDETRPLLQGARLTAWELREAGVPHRLCVDSAAAAALATGMVDCVLVGADRIAANGDVANKIGTYGIAVAAARHAVPFLVIAPESTRDPDLATGAGIKIEERGAAEVTECAGAPVAPAGTAVFNPAFDVTPAELITAIVSESRVVRPREEPAAVPDAPRLGDAVAAMARTLYERGWMPGTSGNISVRPDPAEPTALITASGRDKGELTGRDMVAVDAGTAQPVDPDGPRASAETAIHAAVYRTTDARAVIHVHAPYTTAVAGRRSRETAGAGRTGLPLRDFELLKGLGLADPSGTEIPVFPNHADVGRIATEVAAHLRDRPDAPPALLIAEHGVTVWGRDLAQARNRLECLEAICQLVLLDAGNRPARAAAVSPETVPETTPWEGQTA</sequence>
<evidence type="ECO:0000256" key="3">
    <source>
        <dbReference type="ARBA" id="ARBA00022833"/>
    </source>
</evidence>
<dbReference type="EC" id="5.3.1.23" evidence="9"/>
<feature type="domain" description="Class II aldolase/adducin N-terminal" evidence="10">
    <location>
        <begin position="348"/>
        <end position="545"/>
    </location>
</feature>
<feature type="active site" description="Proton donor" evidence="9">
    <location>
        <position position="236"/>
    </location>
</feature>
<comment type="function">
    <text evidence="9">Catalyzes the interconversion of methylthioribose-1-phosphate (MTR-1-P) into methylthioribulose-1-phosphate (MTRu-1-P).</text>
</comment>
<proteinExistence type="inferred from homology"/>
<dbReference type="PANTHER" id="PTHR43475:SF1">
    <property type="entry name" value="METHYLTHIORIBOSE-1-PHOSPHATE ISOMERASE"/>
    <property type="match status" value="1"/>
</dbReference>
<evidence type="ECO:0000256" key="4">
    <source>
        <dbReference type="ARBA" id="ARBA00023167"/>
    </source>
</evidence>
<evidence type="ECO:0000256" key="5">
    <source>
        <dbReference type="ARBA" id="ARBA00023235"/>
    </source>
</evidence>
<comment type="cofactor">
    <cofactor evidence="8">
        <name>Zn(2+)</name>
        <dbReference type="ChEBI" id="CHEBI:29105"/>
    </cofactor>
    <text evidence="8">Binds 1 zinc ion per subunit.</text>
</comment>
<dbReference type="RefSeq" id="WP_069571449.1">
    <property type="nucleotide sequence ID" value="NZ_CP017157.1"/>
</dbReference>
<accession>A0A1D7VRC9</accession>
<dbReference type="InterPro" id="IPR042529">
    <property type="entry name" value="IF_2B-like_C"/>
</dbReference>
<evidence type="ECO:0000256" key="7">
    <source>
        <dbReference type="ARBA" id="ARBA00052401"/>
    </source>
</evidence>
<comment type="similarity">
    <text evidence="9">Belongs to the EIF-2B alpha/beta/delta subunits family. MtnA subfamily.</text>
</comment>
<dbReference type="GO" id="GO:0046570">
    <property type="term" value="F:methylthioribulose 1-phosphate dehydratase activity"/>
    <property type="evidence" value="ECO:0007669"/>
    <property type="project" value="UniProtKB-UniRule"/>
</dbReference>
<dbReference type="InterPro" id="IPR027363">
    <property type="entry name" value="M1Pi_N"/>
</dbReference>
<keyword evidence="1 8" id="KW-0028">Amino-acid biosynthesis</keyword>
<gene>
    <name evidence="9" type="primary">mtnA</name>
    <name evidence="8" type="synonym">mtnB</name>
    <name evidence="11" type="ORF">SL103_26535</name>
</gene>
<dbReference type="NCBIfam" id="NF004326">
    <property type="entry name" value="PRK05720.1"/>
    <property type="match status" value="1"/>
</dbReference>
<dbReference type="Gene3D" id="3.40.50.10470">
    <property type="entry name" value="Translation initiation factor eif-2b, domain 2"/>
    <property type="match status" value="1"/>
</dbReference>
<dbReference type="Proteomes" id="UP000094094">
    <property type="component" value="Chromosome"/>
</dbReference>
<comment type="catalytic activity">
    <reaction evidence="8">
        <text>5-(methylsulfanyl)-D-ribulose 1-phosphate = 5-methylsulfanyl-2,3-dioxopentyl phosphate + H2O</text>
        <dbReference type="Rhea" id="RHEA:15549"/>
        <dbReference type="ChEBI" id="CHEBI:15377"/>
        <dbReference type="ChEBI" id="CHEBI:58548"/>
        <dbReference type="ChEBI" id="CHEBI:58828"/>
        <dbReference type="EC" id="4.2.1.109"/>
    </reaction>
</comment>
<dbReference type="GO" id="GO:0008270">
    <property type="term" value="F:zinc ion binding"/>
    <property type="evidence" value="ECO:0007669"/>
    <property type="project" value="UniProtKB-UniRule"/>
</dbReference>
<dbReference type="InterPro" id="IPR037171">
    <property type="entry name" value="NagB/RpiA_transferase-like"/>
</dbReference>
<dbReference type="InterPro" id="IPR017714">
    <property type="entry name" value="MethylthioRu-1-P_deHdtase_MtnB"/>
</dbReference>
<dbReference type="HAMAP" id="MF_01677">
    <property type="entry name" value="Salvage_MtnB"/>
    <property type="match status" value="1"/>
</dbReference>
<dbReference type="FunFam" id="3.40.50.10470:FF:000006">
    <property type="entry name" value="Methylthioribose-1-phosphate isomerase"/>
    <property type="match status" value="1"/>
</dbReference>
<keyword evidence="6 8" id="KW-0456">Lyase</keyword>
<dbReference type="AlphaFoldDB" id="A0A1D7VRC9"/>
<reference evidence="11 12" key="1">
    <citation type="submission" date="2016-09" db="EMBL/GenBank/DDBJ databases">
        <title>Complete genome sequencing of Streptomyces lydicus 103 and metabolic pathways analysis of antibiotic biosynthesis.</title>
        <authorList>
            <person name="Jia N."/>
            <person name="Ding M.-Z."/>
            <person name="Gao F."/>
            <person name="Yuan Y.-J."/>
        </authorList>
    </citation>
    <scope>NUCLEOTIDE SEQUENCE [LARGE SCALE GENOMIC DNA]</scope>
    <source>
        <strain evidence="11 12">103</strain>
    </source>
</reference>
<keyword evidence="4 8" id="KW-0486">Methionine biosynthesis</keyword>
<dbReference type="EMBL" id="CP017157">
    <property type="protein sequence ID" value="AOP49332.1"/>
    <property type="molecule type" value="Genomic_DNA"/>
</dbReference>
<feature type="binding site" evidence="9">
    <location>
        <begin position="246"/>
        <end position="247"/>
    </location>
    <ligand>
        <name>substrate</name>
    </ligand>
</feature>
<comment type="pathway">
    <text evidence="8">Amino-acid biosynthesis; L-methionine biosynthesis via salvage pathway; L-methionine from S-methyl-5-thio-alpha-D-ribose 1-phosphate: step 2/6.</text>
</comment>
<feature type="site" description="Transition state stabilizer" evidence="9">
    <location>
        <position position="156"/>
    </location>
</feature>
<keyword evidence="5 9" id="KW-0413">Isomerase</keyword>
<feature type="binding site" evidence="8">
    <location>
        <position position="437"/>
    </location>
    <ligand>
        <name>Zn(2+)</name>
        <dbReference type="ChEBI" id="CHEBI:29105"/>
    </ligand>
</feature>
<dbReference type="NCBIfam" id="TIGR03328">
    <property type="entry name" value="salvage_mtnB"/>
    <property type="match status" value="1"/>
</dbReference>
<comment type="pathway">
    <text evidence="9">Amino-acid biosynthesis; L-methionine biosynthesis via salvage pathway; L-methionine from S-methyl-5-thio-alpha-D-ribose 1-phosphate: step 1/6.</text>
</comment>
<dbReference type="EC" id="4.2.1.109" evidence="8"/>
<dbReference type="NCBIfam" id="TIGR00524">
    <property type="entry name" value="eIF-2B_rel"/>
    <property type="match status" value="1"/>
</dbReference>
<dbReference type="Gene3D" id="3.40.225.10">
    <property type="entry name" value="Class II aldolase/adducin N-terminal domain"/>
    <property type="match status" value="1"/>
</dbReference>
<dbReference type="SUPFAM" id="SSF53639">
    <property type="entry name" value="AraD/HMP-PK domain-like"/>
    <property type="match status" value="1"/>
</dbReference>
<keyword evidence="3 8" id="KW-0862">Zinc</keyword>
<dbReference type="HAMAP" id="MF_01678">
    <property type="entry name" value="Salvage_MtnA"/>
    <property type="match status" value="1"/>
</dbReference>
<dbReference type="Gene3D" id="1.20.120.420">
    <property type="entry name" value="translation initiation factor eif-2b, domain 1"/>
    <property type="match status" value="1"/>
</dbReference>
<dbReference type="KEGG" id="slc:SL103_26535"/>
<dbReference type="UniPathway" id="UPA00904">
    <property type="reaction ID" value="UER00874"/>
</dbReference>
<dbReference type="InterPro" id="IPR036409">
    <property type="entry name" value="Aldolase_II/adducin_N_sf"/>
</dbReference>
<evidence type="ECO:0000256" key="6">
    <source>
        <dbReference type="ARBA" id="ARBA00023239"/>
    </source>
</evidence>
<keyword evidence="12" id="KW-1185">Reference proteome</keyword>
<feature type="binding site" evidence="9">
    <location>
        <position position="91"/>
    </location>
    <ligand>
        <name>substrate</name>
    </ligand>
</feature>
<dbReference type="Pfam" id="PF00596">
    <property type="entry name" value="Aldolase_II"/>
    <property type="match status" value="1"/>
</dbReference>
<evidence type="ECO:0000313" key="11">
    <source>
        <dbReference type="EMBL" id="AOP49332.1"/>
    </source>
</evidence>
<feature type="binding site" evidence="8">
    <location>
        <position position="439"/>
    </location>
    <ligand>
        <name>Zn(2+)</name>
        <dbReference type="ChEBI" id="CHEBI:29105"/>
    </ligand>
</feature>